<dbReference type="AlphaFoldDB" id="A0A423PYD3"/>
<evidence type="ECO:0000313" key="2">
    <source>
        <dbReference type="EMBL" id="ROO30611.1"/>
    </source>
</evidence>
<keyword evidence="3" id="KW-1185">Reference proteome</keyword>
<dbReference type="Proteomes" id="UP000283993">
    <property type="component" value="Unassembled WGS sequence"/>
</dbReference>
<evidence type="ECO:0000313" key="3">
    <source>
        <dbReference type="Proteomes" id="UP000283993"/>
    </source>
</evidence>
<organism evidence="2 3">
    <name type="scientific">Salinisphaera orenii MK-B5</name>
    <dbReference type="NCBI Taxonomy" id="856730"/>
    <lineage>
        <taxon>Bacteria</taxon>
        <taxon>Pseudomonadati</taxon>
        <taxon>Pseudomonadota</taxon>
        <taxon>Gammaproteobacteria</taxon>
        <taxon>Salinisphaerales</taxon>
        <taxon>Salinisphaeraceae</taxon>
        <taxon>Salinisphaera</taxon>
    </lineage>
</organism>
<accession>A0A423PYD3</accession>
<name>A0A423PYD3_9GAMM</name>
<gene>
    <name evidence="2" type="ORF">SAOR_01420</name>
</gene>
<proteinExistence type="predicted"/>
<dbReference type="EMBL" id="AYKH01000001">
    <property type="protein sequence ID" value="ROO30611.1"/>
    <property type="molecule type" value="Genomic_DNA"/>
</dbReference>
<feature type="compositionally biased region" description="Basic and acidic residues" evidence="1">
    <location>
        <begin position="140"/>
        <end position="152"/>
    </location>
</feature>
<sequence length="152" mass="15914">MSEDDLIEASPCKLRNGNWGCRTTDPVEIGDTVRIVTRANKQWRARITQIVWTGDQVWLCETESENAGKPGKAQSSSTGSAAGSSSAPASGPSTGPSTAASAPDSAPPRTEEAPSDDLDAMADAAAERDDAFDDLMSAVHEFERDEGGSKNG</sequence>
<feature type="compositionally biased region" description="Low complexity" evidence="1">
    <location>
        <begin position="75"/>
        <end position="108"/>
    </location>
</feature>
<protein>
    <submittedName>
        <fullName evidence="2">Uncharacterized protein</fullName>
    </submittedName>
</protein>
<dbReference type="RefSeq" id="WP_123629881.1">
    <property type="nucleotide sequence ID" value="NZ_AYKH01000001.1"/>
</dbReference>
<reference evidence="2 3" key="1">
    <citation type="submission" date="2013-10" db="EMBL/GenBank/DDBJ databases">
        <title>Salinisphaera orenii MK-B5 Genome Sequencing.</title>
        <authorList>
            <person name="Lai Q."/>
            <person name="Li C."/>
            <person name="Shao Z."/>
        </authorList>
    </citation>
    <scope>NUCLEOTIDE SEQUENCE [LARGE SCALE GENOMIC DNA]</scope>
    <source>
        <strain evidence="2 3">MK-B5</strain>
    </source>
</reference>
<feature type="region of interest" description="Disordered" evidence="1">
    <location>
        <begin position="63"/>
        <end position="152"/>
    </location>
</feature>
<comment type="caution">
    <text evidence="2">The sequence shown here is derived from an EMBL/GenBank/DDBJ whole genome shotgun (WGS) entry which is preliminary data.</text>
</comment>
<evidence type="ECO:0000256" key="1">
    <source>
        <dbReference type="SAM" id="MobiDB-lite"/>
    </source>
</evidence>